<dbReference type="KEGG" id="nct:NMSP_0014"/>
<dbReference type="EMBL" id="CP021324">
    <property type="protein sequence ID" value="ARS63649.1"/>
    <property type="molecule type" value="Genomic_DNA"/>
</dbReference>
<proteinExistence type="inferred from homology"/>
<dbReference type="InterPro" id="IPR038277">
    <property type="entry name" value="UreF_sf"/>
</dbReference>
<reference evidence="4 5" key="1">
    <citation type="journal article" date="2017" name="Environ. Microbiol.">
        <title>Genome and epigenome of a novel marine Thaumarchaeota strain suggest viral infection, phosphorothioation DNA modification and multiple restriction systems.</title>
        <authorList>
            <person name="Ahlgren N.A."/>
            <person name="Chen Y."/>
            <person name="Needham D.M."/>
            <person name="Parada A.E."/>
            <person name="Sachdeva R."/>
            <person name="Trinh V."/>
            <person name="Chen T."/>
            <person name="Fuhrman J.A."/>
        </authorList>
    </citation>
    <scope>NUCLEOTIDE SEQUENCE [LARGE SCALE GENOMIC DNA]</scope>
    <source>
        <strain evidence="4 5">SPOT01</strain>
    </source>
</reference>
<dbReference type="Gene3D" id="1.10.4190.10">
    <property type="entry name" value="Urease accessory protein UreF"/>
    <property type="match status" value="1"/>
</dbReference>
<evidence type="ECO:0000313" key="5">
    <source>
        <dbReference type="Proteomes" id="UP000249949"/>
    </source>
</evidence>
<dbReference type="RefSeq" id="WP_086908290.1">
    <property type="nucleotide sequence ID" value="NZ_CP021324.1"/>
</dbReference>
<accession>A0A2Z2HKX0</accession>
<dbReference type="PIRSF" id="PIRSF009467">
    <property type="entry name" value="Ureas_acces_UreF"/>
    <property type="match status" value="1"/>
</dbReference>
<keyword evidence="3" id="KW-0472">Membrane</keyword>
<keyword evidence="2" id="KW-0143">Chaperone</keyword>
<evidence type="ECO:0000256" key="3">
    <source>
        <dbReference type="SAM" id="Phobius"/>
    </source>
</evidence>
<keyword evidence="1" id="KW-0996">Nickel insertion</keyword>
<sequence>MNIDEINEELAVMQLSDSFFPTGLYATSNGLEFLFSNNEIKGIDDIKNMIKVNIEQQIGPSDCVALSNAYTNAENNDFQKIIQVDEIAFIMKPIREIRKASVNSGIQLVKCVSEFVKDDQILNNFQKAIKNKKIHGTFPVSFAICCNALKIRKEKSLTMLLYGFTVSIIGAALRLGLIQHLEGQKILHEIKPIIIQTLKNNSNKSIFDMWQFAPQFDIIQMSHEKMDSKMFIT</sequence>
<dbReference type="HAMAP" id="MF_01385">
    <property type="entry name" value="UreF"/>
    <property type="match status" value="1"/>
</dbReference>
<feature type="transmembrane region" description="Helical" evidence="3">
    <location>
        <begin position="159"/>
        <end position="177"/>
    </location>
</feature>
<dbReference type="InterPro" id="IPR002639">
    <property type="entry name" value="UreF"/>
</dbReference>
<protein>
    <submittedName>
        <fullName evidence="4">Urease accessory protein UreF</fullName>
    </submittedName>
</protein>
<organism evidence="4 5">
    <name type="scientific">Candidatus Nitrosomarinus catalinensis</name>
    <dbReference type="NCBI Taxonomy" id="1898749"/>
    <lineage>
        <taxon>Archaea</taxon>
        <taxon>Nitrososphaerota</taxon>
        <taxon>Nitrososphaeria</taxon>
        <taxon>Nitrosopumilales</taxon>
        <taxon>Nitrosopumilaceae</taxon>
        <taxon>Candidatus Nitrosomarinus</taxon>
    </lineage>
</organism>
<evidence type="ECO:0000256" key="2">
    <source>
        <dbReference type="ARBA" id="ARBA00023186"/>
    </source>
</evidence>
<keyword evidence="3" id="KW-0812">Transmembrane</keyword>
<gene>
    <name evidence="4" type="primary">ureF</name>
    <name evidence="4" type="ORF">NMSP_0014</name>
</gene>
<evidence type="ECO:0000256" key="1">
    <source>
        <dbReference type="ARBA" id="ARBA00022988"/>
    </source>
</evidence>
<dbReference type="AlphaFoldDB" id="A0A2Z2HKX0"/>
<dbReference type="PANTHER" id="PTHR33620:SF1">
    <property type="entry name" value="UREASE ACCESSORY PROTEIN F"/>
    <property type="match status" value="1"/>
</dbReference>
<dbReference type="Proteomes" id="UP000249949">
    <property type="component" value="Chromosome"/>
</dbReference>
<dbReference type="GeneID" id="32900520"/>
<dbReference type="PANTHER" id="PTHR33620">
    <property type="entry name" value="UREASE ACCESSORY PROTEIN F"/>
    <property type="match status" value="1"/>
</dbReference>
<dbReference type="OrthoDB" id="1740at2157"/>
<keyword evidence="3" id="KW-1133">Transmembrane helix</keyword>
<evidence type="ECO:0000313" key="4">
    <source>
        <dbReference type="EMBL" id="ARS63649.1"/>
    </source>
</evidence>
<dbReference type="GO" id="GO:0016151">
    <property type="term" value="F:nickel cation binding"/>
    <property type="evidence" value="ECO:0007669"/>
    <property type="project" value="InterPro"/>
</dbReference>
<name>A0A2Z2HKX0_9ARCH</name>
<keyword evidence="5" id="KW-1185">Reference proteome</keyword>
<dbReference type="Pfam" id="PF01730">
    <property type="entry name" value="UreF"/>
    <property type="match status" value="1"/>
</dbReference>